<dbReference type="Gene3D" id="3.40.50.620">
    <property type="entry name" value="HUPs"/>
    <property type="match status" value="1"/>
</dbReference>
<evidence type="ECO:0000313" key="15">
    <source>
        <dbReference type="EMBL" id="CAJ1892378.1"/>
    </source>
</evidence>
<keyword evidence="4" id="KW-0288">FMN</keyword>
<evidence type="ECO:0000256" key="11">
    <source>
        <dbReference type="ARBA" id="ARBA00031871"/>
    </source>
</evidence>
<dbReference type="AlphaFoldDB" id="A0AA86RQI1"/>
<reference evidence="15" key="1">
    <citation type="submission" date="2023-10" db="EMBL/GenBank/DDBJ databases">
        <authorList>
            <person name="Domelevo Entfellner J.-B."/>
        </authorList>
    </citation>
    <scope>NUCLEOTIDE SEQUENCE</scope>
</reference>
<evidence type="ECO:0000256" key="6">
    <source>
        <dbReference type="ARBA" id="ARBA00022695"/>
    </source>
</evidence>
<evidence type="ECO:0000256" key="3">
    <source>
        <dbReference type="ARBA" id="ARBA00022630"/>
    </source>
</evidence>
<comment type="pathway">
    <text evidence="1">Cofactor biosynthesis; FAD biosynthesis; FAD from FMN: step 1/1.</text>
</comment>
<keyword evidence="8" id="KW-0274">FAD</keyword>
<evidence type="ECO:0000256" key="9">
    <source>
        <dbReference type="ARBA" id="ARBA00022840"/>
    </source>
</evidence>
<dbReference type="Gramene" id="rna-AYBTSS11_LOCUS2939">
    <property type="protein sequence ID" value="CAJ1892378.1"/>
    <property type="gene ID" value="gene-AYBTSS11_LOCUS2939"/>
</dbReference>
<dbReference type="PANTHER" id="PTHR23293:SF9">
    <property type="entry name" value="FAD SYNTHASE"/>
    <property type="match status" value="1"/>
</dbReference>
<dbReference type="Gene3D" id="3.40.980.10">
    <property type="entry name" value="MoaB/Mog-like domain"/>
    <property type="match status" value="1"/>
</dbReference>
<evidence type="ECO:0000256" key="13">
    <source>
        <dbReference type="SAM" id="MobiDB-lite"/>
    </source>
</evidence>
<accession>A0AA86RQI1</accession>
<evidence type="ECO:0000256" key="4">
    <source>
        <dbReference type="ARBA" id="ARBA00022643"/>
    </source>
</evidence>
<dbReference type="InterPro" id="IPR036425">
    <property type="entry name" value="MoaB/Mog-like_dom_sf"/>
</dbReference>
<dbReference type="GO" id="GO:0005524">
    <property type="term" value="F:ATP binding"/>
    <property type="evidence" value="ECO:0007669"/>
    <property type="project" value="UniProtKB-KW"/>
</dbReference>
<evidence type="ECO:0000256" key="5">
    <source>
        <dbReference type="ARBA" id="ARBA00022679"/>
    </source>
</evidence>
<gene>
    <name evidence="15" type="ORF">AYBTSS11_LOCUS2939</name>
</gene>
<comment type="catalytic activity">
    <reaction evidence="12">
        <text>FMN + ATP + H(+) = FAD + diphosphate</text>
        <dbReference type="Rhea" id="RHEA:17237"/>
        <dbReference type="ChEBI" id="CHEBI:15378"/>
        <dbReference type="ChEBI" id="CHEBI:30616"/>
        <dbReference type="ChEBI" id="CHEBI:33019"/>
        <dbReference type="ChEBI" id="CHEBI:57692"/>
        <dbReference type="ChEBI" id="CHEBI:58210"/>
        <dbReference type="EC" id="2.7.7.2"/>
    </reaction>
</comment>
<evidence type="ECO:0000256" key="1">
    <source>
        <dbReference type="ARBA" id="ARBA00004726"/>
    </source>
</evidence>
<feature type="region of interest" description="Disordered" evidence="13">
    <location>
        <begin position="251"/>
        <end position="274"/>
    </location>
</feature>
<dbReference type="InterPro" id="IPR014729">
    <property type="entry name" value="Rossmann-like_a/b/a_fold"/>
</dbReference>
<dbReference type="InterPro" id="IPR002500">
    <property type="entry name" value="PAPS_reduct_dom"/>
</dbReference>
<dbReference type="Proteomes" id="UP001189624">
    <property type="component" value="Chromosome 1"/>
</dbReference>
<dbReference type="SUPFAM" id="SSF52402">
    <property type="entry name" value="Adenine nucleotide alpha hydrolases-like"/>
    <property type="match status" value="1"/>
</dbReference>
<keyword evidence="6" id="KW-0548">Nucleotidyltransferase</keyword>
<evidence type="ECO:0000256" key="8">
    <source>
        <dbReference type="ARBA" id="ARBA00022827"/>
    </source>
</evidence>
<proteinExistence type="predicted"/>
<dbReference type="Pfam" id="PF00994">
    <property type="entry name" value="MoCF_biosynth"/>
    <property type="match status" value="1"/>
</dbReference>
<keyword evidence="3" id="KW-0285">Flavoprotein</keyword>
<dbReference type="GO" id="GO:0006747">
    <property type="term" value="P:FAD biosynthetic process"/>
    <property type="evidence" value="ECO:0007669"/>
    <property type="project" value="TreeGrafter"/>
</dbReference>
<evidence type="ECO:0000256" key="10">
    <source>
        <dbReference type="ARBA" id="ARBA00031145"/>
    </source>
</evidence>
<keyword evidence="7" id="KW-0547">Nucleotide-binding</keyword>
<evidence type="ECO:0000256" key="7">
    <source>
        <dbReference type="ARBA" id="ARBA00022741"/>
    </source>
</evidence>
<dbReference type="FunFam" id="3.40.980.10:FF:000010">
    <property type="entry name" value="Phosphoadenosine phosphosulfate reductase family protein"/>
    <property type="match status" value="1"/>
</dbReference>
<dbReference type="PANTHER" id="PTHR23293">
    <property type="entry name" value="FAD SYNTHETASE-RELATED FMN ADENYLYLTRANSFERASE"/>
    <property type="match status" value="1"/>
</dbReference>
<dbReference type="GO" id="GO:0003919">
    <property type="term" value="F:FMN adenylyltransferase activity"/>
    <property type="evidence" value="ECO:0007669"/>
    <property type="project" value="UniProtKB-EC"/>
</dbReference>
<keyword evidence="16" id="KW-1185">Reference proteome</keyword>
<protein>
    <recommendedName>
        <fullName evidence="2">FAD synthase</fullName>
        <ecNumber evidence="2">2.7.7.2</ecNumber>
    </recommendedName>
    <alternativeName>
        <fullName evidence="10">FAD pyrophosphorylase</fullName>
    </alternativeName>
    <alternativeName>
        <fullName evidence="11">FMN adenylyltransferase</fullName>
    </alternativeName>
</protein>
<dbReference type="InterPro" id="IPR001453">
    <property type="entry name" value="MoaB/Mog_dom"/>
</dbReference>
<keyword evidence="5" id="KW-0808">Transferase</keyword>
<evidence type="ECO:0000259" key="14">
    <source>
        <dbReference type="SMART" id="SM00852"/>
    </source>
</evidence>
<keyword evidence="9" id="KW-0067">ATP-binding</keyword>
<dbReference type="SMART" id="SM00852">
    <property type="entry name" value="MoCF_biosynth"/>
    <property type="match status" value="1"/>
</dbReference>
<evidence type="ECO:0000256" key="2">
    <source>
        <dbReference type="ARBA" id="ARBA00012393"/>
    </source>
</evidence>
<evidence type="ECO:0000256" key="12">
    <source>
        <dbReference type="ARBA" id="ARBA00049494"/>
    </source>
</evidence>
<organism evidence="15 16">
    <name type="scientific">Sphenostylis stenocarpa</name>
    <dbReference type="NCBI Taxonomy" id="92480"/>
    <lineage>
        <taxon>Eukaryota</taxon>
        <taxon>Viridiplantae</taxon>
        <taxon>Streptophyta</taxon>
        <taxon>Embryophyta</taxon>
        <taxon>Tracheophyta</taxon>
        <taxon>Spermatophyta</taxon>
        <taxon>Magnoliopsida</taxon>
        <taxon>eudicotyledons</taxon>
        <taxon>Gunneridae</taxon>
        <taxon>Pentapetalae</taxon>
        <taxon>rosids</taxon>
        <taxon>fabids</taxon>
        <taxon>Fabales</taxon>
        <taxon>Fabaceae</taxon>
        <taxon>Papilionoideae</taxon>
        <taxon>50 kb inversion clade</taxon>
        <taxon>NPAAA clade</taxon>
        <taxon>indigoferoid/millettioid clade</taxon>
        <taxon>Phaseoleae</taxon>
        <taxon>Sphenostylis</taxon>
    </lineage>
</organism>
<dbReference type="Pfam" id="PF01507">
    <property type="entry name" value="PAPS_reduct"/>
    <property type="match status" value="1"/>
</dbReference>
<evidence type="ECO:0000313" key="16">
    <source>
        <dbReference type="Proteomes" id="UP001189624"/>
    </source>
</evidence>
<feature type="domain" description="MoaB/Mog" evidence="14">
    <location>
        <begin position="284"/>
        <end position="445"/>
    </location>
</feature>
<dbReference type="EMBL" id="OY731398">
    <property type="protein sequence ID" value="CAJ1892378.1"/>
    <property type="molecule type" value="Genomic_DNA"/>
</dbReference>
<dbReference type="SUPFAM" id="SSF53218">
    <property type="entry name" value="Molybdenum cofactor biosynthesis proteins"/>
    <property type="match status" value="1"/>
</dbReference>
<sequence length="527" mass="58626">MSNSCSPNISSPTPIQPLLKTPQLLIHPITSPPLELSSLSLHPFSNSLLVNMEIDRAIRECDDRRLQTKYNNATYYKSEEKRVLCAVDLIFVVSIEEVAFSFNGGKDSTVLLHILRAGYFLHKKGQNNVNGDLKDFPIRTIYFESPCAFPEINSFTYDTAATYGLQIDTISLDFKSGLEALLKEKPIRAIFLGVRIGDPTAVGQEQFSPSSPGWPPFMRVNPILDWSYSNSSNKFKPAYLLADGRLERAGRAKRKSSSTGGQLPLDSNGLTSPESHKNSMLTASIIVVGDEILFGIVEDQLGPYLCRKLHSIGWSVFQLSVVHNNIDSVAEEVERQKSKSDMVFIYGGVGPLHSDVTIAGIAKAFGVRLAPDEEFEEYLRHIIGDQCTGDRNEMAQLPEGITELWHHDKLSVPLIKCQNVIILSATNVSELEKQWDCWIELAKSSDLLALLEPYVSKHVATNLSDVEIAQPLSKLCLEFPDLYIGCYRKARYGSLIVSFKGKDLARVDSAIKALHKKFQPGAFIEMN</sequence>
<dbReference type="EC" id="2.7.7.2" evidence="2"/>
<name>A0AA86RQI1_9FABA</name>